<protein>
    <submittedName>
        <fullName evidence="2">Uncharacterized protein</fullName>
    </submittedName>
</protein>
<gene>
    <name evidence="2" type="ORF">B0T18DRAFT_230897</name>
</gene>
<feature type="chain" id="PRO_5041379568" evidence="1">
    <location>
        <begin position="24"/>
        <end position="82"/>
    </location>
</feature>
<evidence type="ECO:0000256" key="1">
    <source>
        <dbReference type="SAM" id="SignalP"/>
    </source>
</evidence>
<evidence type="ECO:0000313" key="3">
    <source>
        <dbReference type="Proteomes" id="UP001172155"/>
    </source>
</evidence>
<feature type="signal peptide" evidence="1">
    <location>
        <begin position="1"/>
        <end position="23"/>
    </location>
</feature>
<sequence>MRLRHWGVCKIIFLACYCQRADKLEVGGQAIFDPRGLVEWIGGLDWARIGNEATRMEGVLETILKIAFYWVAEKPEGLETKQ</sequence>
<keyword evidence="1" id="KW-0732">Signal</keyword>
<reference evidence="2" key="1">
    <citation type="submission" date="2023-06" db="EMBL/GenBank/DDBJ databases">
        <title>Genome-scale phylogeny and comparative genomics of the fungal order Sordariales.</title>
        <authorList>
            <consortium name="Lawrence Berkeley National Laboratory"/>
            <person name="Hensen N."/>
            <person name="Bonometti L."/>
            <person name="Westerberg I."/>
            <person name="Brannstrom I.O."/>
            <person name="Guillou S."/>
            <person name="Cros-Aarteil S."/>
            <person name="Calhoun S."/>
            <person name="Haridas S."/>
            <person name="Kuo A."/>
            <person name="Mondo S."/>
            <person name="Pangilinan J."/>
            <person name="Riley R."/>
            <person name="LaButti K."/>
            <person name="Andreopoulos B."/>
            <person name="Lipzen A."/>
            <person name="Chen C."/>
            <person name="Yanf M."/>
            <person name="Daum C."/>
            <person name="Ng V."/>
            <person name="Clum A."/>
            <person name="Steindorff A."/>
            <person name="Ohm R."/>
            <person name="Martin F."/>
            <person name="Silar P."/>
            <person name="Natvig D."/>
            <person name="Lalanne C."/>
            <person name="Gautier V."/>
            <person name="Ament-velasquez S.L."/>
            <person name="Kruys A."/>
            <person name="Hutchinson M.I."/>
            <person name="Powell A.J."/>
            <person name="Barry K."/>
            <person name="Miller A.N."/>
            <person name="Grigoriev I.V."/>
            <person name="Debuchy R."/>
            <person name="Gladieux P."/>
            <person name="Thoren M.H."/>
            <person name="Johannesson H."/>
        </authorList>
    </citation>
    <scope>NUCLEOTIDE SEQUENCE</scope>
    <source>
        <strain evidence="2">SMH3187-1</strain>
    </source>
</reference>
<comment type="caution">
    <text evidence="2">The sequence shown here is derived from an EMBL/GenBank/DDBJ whole genome shotgun (WGS) entry which is preliminary data.</text>
</comment>
<keyword evidence="3" id="KW-1185">Reference proteome</keyword>
<organism evidence="2 3">
    <name type="scientific">Schizothecium vesticola</name>
    <dbReference type="NCBI Taxonomy" id="314040"/>
    <lineage>
        <taxon>Eukaryota</taxon>
        <taxon>Fungi</taxon>
        <taxon>Dikarya</taxon>
        <taxon>Ascomycota</taxon>
        <taxon>Pezizomycotina</taxon>
        <taxon>Sordariomycetes</taxon>
        <taxon>Sordariomycetidae</taxon>
        <taxon>Sordariales</taxon>
        <taxon>Schizotheciaceae</taxon>
        <taxon>Schizothecium</taxon>
    </lineage>
</organism>
<name>A0AA40K0G7_9PEZI</name>
<dbReference type="Proteomes" id="UP001172155">
    <property type="component" value="Unassembled WGS sequence"/>
</dbReference>
<proteinExistence type="predicted"/>
<dbReference type="AlphaFoldDB" id="A0AA40K0G7"/>
<dbReference type="EMBL" id="JAUKUD010000006">
    <property type="protein sequence ID" value="KAK0741418.1"/>
    <property type="molecule type" value="Genomic_DNA"/>
</dbReference>
<evidence type="ECO:0000313" key="2">
    <source>
        <dbReference type="EMBL" id="KAK0741418.1"/>
    </source>
</evidence>
<accession>A0AA40K0G7</accession>